<gene>
    <name evidence="2" type="ORF">CK820_G0012844</name>
</gene>
<comment type="caution">
    <text evidence="2">The sequence shown here is derived from an EMBL/GenBank/DDBJ whole genome shotgun (WGS) entry which is preliminary data.</text>
</comment>
<evidence type="ECO:0000256" key="1">
    <source>
        <dbReference type="SAM" id="MobiDB-lite"/>
    </source>
</evidence>
<protein>
    <submittedName>
        <fullName evidence="2">CDK18 isoform 19</fullName>
    </submittedName>
</protein>
<evidence type="ECO:0000313" key="2">
    <source>
        <dbReference type="EMBL" id="PNJ00480.1"/>
    </source>
</evidence>
<proteinExistence type="predicted"/>
<dbReference type="AlphaFoldDB" id="A0A2J8QW36"/>
<feature type="region of interest" description="Disordered" evidence="1">
    <location>
        <begin position="40"/>
        <end position="64"/>
    </location>
</feature>
<feature type="non-terminal residue" evidence="2">
    <location>
        <position position="159"/>
    </location>
</feature>
<accession>A0A2J8QW36</accession>
<sequence length="159" mass="18400">MIMNKMKNFKRRFSLSVPRTETIEESLAEFTEQFNQLHNRRNEDSGEEPGQLSPGVQFQRRQNQRRFSMEVRASGALPRQVAGCTHKGVHRRAAALQPDFDVSKRLSLPMDIRLPQEFLQKLQMESPDLPKPLSRMSRRASLSDIGFGKLETYVKLDKL</sequence>
<name>A0A2J8QW36_PANTR</name>
<dbReference type="EMBL" id="NBAG03000011">
    <property type="protein sequence ID" value="PNJ00480.1"/>
    <property type="molecule type" value="Genomic_DNA"/>
</dbReference>
<reference evidence="2" key="1">
    <citation type="submission" date="2017-12" db="EMBL/GenBank/DDBJ databases">
        <title>High-resolution comparative analysis of great ape genomes.</title>
        <authorList>
            <person name="Pollen A."/>
            <person name="Hastie A."/>
            <person name="Hormozdiari F."/>
            <person name="Dougherty M."/>
            <person name="Liu R."/>
            <person name="Chaisson M."/>
            <person name="Hoppe E."/>
            <person name="Hill C."/>
            <person name="Pang A."/>
            <person name="Hillier L."/>
            <person name="Baker C."/>
            <person name="Armstrong J."/>
            <person name="Shendure J."/>
            <person name="Paten B."/>
            <person name="Wilson R."/>
            <person name="Chao H."/>
            <person name="Schneider V."/>
            <person name="Ventura M."/>
            <person name="Kronenberg Z."/>
            <person name="Murali S."/>
            <person name="Gordon D."/>
            <person name="Cantsilieris S."/>
            <person name="Munson K."/>
            <person name="Nelson B."/>
            <person name="Raja A."/>
            <person name="Underwood J."/>
            <person name="Diekhans M."/>
            <person name="Fiddes I."/>
            <person name="Haussler D."/>
            <person name="Eichler E."/>
        </authorList>
    </citation>
    <scope>NUCLEOTIDE SEQUENCE [LARGE SCALE GENOMIC DNA]</scope>
    <source>
        <strain evidence="2">Yerkes chimp pedigree #C0471</strain>
    </source>
</reference>
<organism evidence="2">
    <name type="scientific">Pan troglodytes</name>
    <name type="common">Chimpanzee</name>
    <dbReference type="NCBI Taxonomy" id="9598"/>
    <lineage>
        <taxon>Eukaryota</taxon>
        <taxon>Metazoa</taxon>
        <taxon>Chordata</taxon>
        <taxon>Craniata</taxon>
        <taxon>Vertebrata</taxon>
        <taxon>Euteleostomi</taxon>
        <taxon>Mammalia</taxon>
        <taxon>Eutheria</taxon>
        <taxon>Euarchontoglires</taxon>
        <taxon>Primates</taxon>
        <taxon>Haplorrhini</taxon>
        <taxon>Catarrhini</taxon>
        <taxon>Hominidae</taxon>
        <taxon>Pan</taxon>
    </lineage>
</organism>